<dbReference type="SUPFAM" id="SSF140423">
    <property type="entry name" value="MW0975(SA0943)-like"/>
    <property type="match status" value="1"/>
</dbReference>
<keyword evidence="3" id="KW-1185">Reference proteome</keyword>
<name>A0ABY4JKG0_9BACI</name>
<organism evidence="2 3">
    <name type="scientific">Gottfriedia acidiceleris</name>
    <dbReference type="NCBI Taxonomy" id="371036"/>
    <lineage>
        <taxon>Bacteria</taxon>
        <taxon>Bacillati</taxon>
        <taxon>Bacillota</taxon>
        <taxon>Bacilli</taxon>
        <taxon>Bacillales</taxon>
        <taxon>Bacillaceae</taxon>
        <taxon>Gottfriedia</taxon>
    </lineage>
</organism>
<dbReference type="EMBL" id="CP096034">
    <property type="protein sequence ID" value="UPM53207.1"/>
    <property type="molecule type" value="Genomic_DNA"/>
</dbReference>
<evidence type="ECO:0000313" key="2">
    <source>
        <dbReference type="EMBL" id="UPM53207.1"/>
    </source>
</evidence>
<dbReference type="InterPro" id="IPR019454">
    <property type="entry name" value="Lipoprot_YkyA-like"/>
</dbReference>
<protein>
    <submittedName>
        <fullName evidence="2">YkyA family protein</fullName>
    </submittedName>
</protein>
<dbReference type="Proteomes" id="UP000830639">
    <property type="component" value="Chromosome"/>
</dbReference>
<dbReference type="RefSeq" id="WP_248266499.1">
    <property type="nucleotide sequence ID" value="NZ_CP096034.1"/>
</dbReference>
<gene>
    <name evidence="2" type="ORF">MY490_15500</name>
</gene>
<feature type="coiled-coil region" evidence="1">
    <location>
        <begin position="53"/>
        <end position="113"/>
    </location>
</feature>
<evidence type="ECO:0000256" key="1">
    <source>
        <dbReference type="SAM" id="Coils"/>
    </source>
</evidence>
<accession>A0ABY4JKG0</accession>
<dbReference type="Gene3D" id="1.20.120.570">
    <property type="entry name" value="YkyA-like"/>
    <property type="match status" value="1"/>
</dbReference>
<proteinExistence type="predicted"/>
<evidence type="ECO:0000313" key="3">
    <source>
        <dbReference type="Proteomes" id="UP000830639"/>
    </source>
</evidence>
<reference evidence="2 3" key="1">
    <citation type="submission" date="2022-04" db="EMBL/GenBank/DDBJ databases">
        <title>Mechanism of arsenic methylation and mitigation arsenic toxicity by Bacillus sp. LH14 from an Arsenic-Contaminated Paddy Soil.</title>
        <authorList>
            <person name="Wang D."/>
        </authorList>
    </citation>
    <scope>NUCLEOTIDE SEQUENCE [LARGE SCALE GENOMIC DNA]</scope>
    <source>
        <strain evidence="2 3">LH14</strain>
    </source>
</reference>
<keyword evidence="1" id="KW-0175">Coiled coil</keyword>
<dbReference type="InterPro" id="IPR036785">
    <property type="entry name" value="YkyA-like_sf"/>
</dbReference>
<dbReference type="Pfam" id="PF10368">
    <property type="entry name" value="YkyA"/>
    <property type="match status" value="1"/>
</dbReference>
<sequence length="229" mass="27529">MQHGNNNEKKLGEIMYKKFNSLFFIIVILFILCSGCTSQAKQKNLVINQLADIAKMEQKFQKAGERIQKLEIKELEYYEKIYLYKISEVNKRQESAKQAINLLNERKERVKEESKLIHDIDIKIKELQTINIETKDEQFRNEVNNFIKTWRERTELYDKLNSKYKDAMETDRSIYNLLSQKKVDLKNVKSETKDTNHIYKDVIKYNDQLNLYTQKLNYLQKDIYEKYGK</sequence>